<name>A0A498KS06_9EURY</name>
<dbReference type="Pfam" id="PF04703">
    <property type="entry name" value="FaeA"/>
    <property type="match status" value="1"/>
</dbReference>
<dbReference type="InterPro" id="IPR036390">
    <property type="entry name" value="WH_DNA-bd_sf"/>
</dbReference>
<dbReference type="InterPro" id="IPR006793">
    <property type="entry name" value="FaeA"/>
</dbReference>
<reference evidence="3 4" key="1">
    <citation type="submission" date="2019-01" db="EMBL/GenBank/DDBJ databases">
        <title>Halorientalis sp. F13-25 a new haloarchaeum isolated from hypersaline water.</title>
        <authorList>
            <person name="Ana D.-V."/>
            <person name="Cristina S.-P."/>
            <person name="Antonio V."/>
        </authorList>
    </citation>
    <scope>NUCLEOTIDE SEQUENCE [LARGE SCALE GENOMIC DNA]</scope>
    <source>
        <strain evidence="3 4">F13-25</strain>
    </source>
</reference>
<protein>
    <recommendedName>
        <fullName evidence="5">HTH domain-containing protein</fullName>
    </recommendedName>
</protein>
<dbReference type="Proteomes" id="UP000289691">
    <property type="component" value="Unassembled WGS sequence"/>
</dbReference>
<evidence type="ECO:0000256" key="2">
    <source>
        <dbReference type="ARBA" id="ARBA00023163"/>
    </source>
</evidence>
<keyword evidence="4" id="KW-1185">Reference proteome</keyword>
<evidence type="ECO:0000313" key="4">
    <source>
        <dbReference type="Proteomes" id="UP000289691"/>
    </source>
</evidence>
<keyword evidence="2" id="KW-0804">Transcription</keyword>
<evidence type="ECO:0000256" key="1">
    <source>
        <dbReference type="ARBA" id="ARBA00023015"/>
    </source>
</evidence>
<dbReference type="AlphaFoldDB" id="A0A498KS06"/>
<evidence type="ECO:0008006" key="5">
    <source>
        <dbReference type="Google" id="ProtNLM"/>
    </source>
</evidence>
<sequence length="79" mass="8561">MATKGPDPTVSDRELIDAIAKAAEPFATAGGVAERVGLSDWRVRQRLERLGERGELNRARVGGGPWIYWLDDSFSSGSS</sequence>
<organism evidence="3 4">
    <name type="scientific">Halorientalis pallida</name>
    <dbReference type="NCBI Taxonomy" id="2479928"/>
    <lineage>
        <taxon>Archaea</taxon>
        <taxon>Methanobacteriati</taxon>
        <taxon>Methanobacteriota</taxon>
        <taxon>Stenosarchaea group</taxon>
        <taxon>Halobacteria</taxon>
        <taxon>Halobacteriales</taxon>
        <taxon>Haloarculaceae</taxon>
        <taxon>Halorientalis</taxon>
    </lineage>
</organism>
<keyword evidence="1" id="KW-0805">Transcription regulation</keyword>
<accession>A0A498KS06</accession>
<gene>
    <name evidence="3" type="ORF">EAF64_17950</name>
</gene>
<proteinExistence type="predicted"/>
<dbReference type="EMBL" id="RDFA01000007">
    <property type="protein sequence ID" value="RXK47021.1"/>
    <property type="molecule type" value="Genomic_DNA"/>
</dbReference>
<comment type="caution">
    <text evidence="3">The sequence shown here is derived from an EMBL/GenBank/DDBJ whole genome shotgun (WGS) entry which is preliminary data.</text>
</comment>
<dbReference type="GO" id="GO:0006355">
    <property type="term" value="P:regulation of DNA-templated transcription"/>
    <property type="evidence" value="ECO:0007669"/>
    <property type="project" value="InterPro"/>
</dbReference>
<evidence type="ECO:0000313" key="3">
    <source>
        <dbReference type="EMBL" id="RXK47021.1"/>
    </source>
</evidence>
<dbReference type="SUPFAM" id="SSF46785">
    <property type="entry name" value="Winged helix' DNA-binding domain"/>
    <property type="match status" value="1"/>
</dbReference>